<gene>
    <name evidence="1" type="ORF">J4G45_05965</name>
</gene>
<dbReference type="EMBL" id="CP071770">
    <property type="protein sequence ID" value="QTD62698.1"/>
    <property type="molecule type" value="Genomic_DNA"/>
</dbReference>
<dbReference type="Proteomes" id="UP000663954">
    <property type="component" value="Chromosome"/>
</dbReference>
<name>A0ABX7THH4_9GAMM</name>
<proteinExistence type="predicted"/>
<evidence type="ECO:0000313" key="1">
    <source>
        <dbReference type="EMBL" id="QTD62698.1"/>
    </source>
</evidence>
<evidence type="ECO:0008006" key="3">
    <source>
        <dbReference type="Google" id="ProtNLM"/>
    </source>
</evidence>
<reference evidence="1 2" key="1">
    <citation type="journal article" date="2020" name="Front. Cell. Infect. Microbiol.">
        <title>Characterization of Three Porcine Acinetobacter towneri Strains Co-Harboring tet(X3) and bla OXA-58.</title>
        <authorList>
            <person name="Ma J."/>
            <person name="Wang J."/>
            <person name="Feng J."/>
            <person name="Liu Y."/>
            <person name="Yang B."/>
            <person name="Li R."/>
            <person name="Bai L."/>
            <person name="He T."/>
            <person name="Wang X."/>
            <person name="Yang Z."/>
        </authorList>
    </citation>
    <scope>NUCLEOTIDE SEQUENCE [LARGE SCALE GENOMIC DNA]</scope>
    <source>
        <strain evidence="1 2">GX5</strain>
    </source>
</reference>
<dbReference type="RefSeq" id="WP_207974010.1">
    <property type="nucleotide sequence ID" value="NZ_CP071770.1"/>
</dbReference>
<sequence length="487" mass="54956">MAVIDLPIVGQSYHLKDWSIDCQRTLNLYPQAVESGTAPQVSALLPTEGLTKLYEFVGESQQYSAKVRGIYALTDRVLVVVSMRLVVIQNGVWRDVGYLKGLDKVTFADNGFQVFMTGNDEYGFTGHVYDIAADTLTEVLVDNGTTVENGFFGASTVTFLDSRFIWTVPDSGRIQWSGLLTHETDALNYATAESKSDNLVRVIANNGLLWLIGEKTTEVWVSTGSNDAPFVRQTGAYIPTGCKAKDSIVEFGSSLIWLSQTDFGSNQIVMTQGYQTTRISNHALESELSRYENTTDAYAFSYQREGHAFYVISFPTDRKTWCYDASTQMWHERAWYDADSSNLEHHRAYCHCYFNGQHLVGDREFPYIYMLDADAETDDGAVIIRERTTPCINPHATRMIFDEVELTCQVGQDNNTKPTIMLDWSDDRGKTWSNDRLHEISNDIGAIGEYEKRVIFRRLGQSFGRVFRVRMTDAGRLILLGAKAKVR</sequence>
<keyword evidence="2" id="KW-1185">Reference proteome</keyword>
<protein>
    <recommendedName>
        <fullName evidence="3">Bacteriophage P22, Gp10, DNA-stabilising</fullName>
    </recommendedName>
</protein>
<organism evidence="1 2">
    <name type="scientific">Acinetobacter towneri</name>
    <dbReference type="NCBI Taxonomy" id="202956"/>
    <lineage>
        <taxon>Bacteria</taxon>
        <taxon>Pseudomonadati</taxon>
        <taxon>Pseudomonadota</taxon>
        <taxon>Gammaproteobacteria</taxon>
        <taxon>Moraxellales</taxon>
        <taxon>Moraxellaceae</taxon>
        <taxon>Acinetobacter</taxon>
    </lineage>
</organism>
<accession>A0ABX7THH4</accession>
<evidence type="ECO:0000313" key="2">
    <source>
        <dbReference type="Proteomes" id="UP000663954"/>
    </source>
</evidence>